<proteinExistence type="predicted"/>
<sequence length="195" mass="21329">MTTDNVRLAVLIASVRDGRFGPAVADWFTARAEGAFDLDVIDPAEYALPLALPDRERGPDAETAGVLARLTPRLERADAFVVITPEYNHSYPASIKNLVDWHFTQWQAKPVGFVSYGGVSGGLRAVEHLRGVFAELHAVTVRDQVSFANYWESLGEDGALGGSEAADAAAKTMLGQLDWWARSLKEARERRPYAA</sequence>
<dbReference type="InterPro" id="IPR005025">
    <property type="entry name" value="FMN_Rdtase-like_dom"/>
</dbReference>
<dbReference type="EMBL" id="BAAAHH010000003">
    <property type="protein sequence ID" value="GAA0941061.1"/>
    <property type="molecule type" value="Genomic_DNA"/>
</dbReference>
<accession>A0ABN1QDA8</accession>
<dbReference type="PANTHER" id="PTHR30543">
    <property type="entry name" value="CHROMATE REDUCTASE"/>
    <property type="match status" value="1"/>
</dbReference>
<name>A0ABN1QDA8_9ACTN</name>
<dbReference type="Proteomes" id="UP001500665">
    <property type="component" value="Unassembled WGS sequence"/>
</dbReference>
<evidence type="ECO:0000313" key="3">
    <source>
        <dbReference type="Proteomes" id="UP001500665"/>
    </source>
</evidence>
<comment type="caution">
    <text evidence="2">The sequence shown here is derived from an EMBL/GenBank/DDBJ whole genome shotgun (WGS) entry which is preliminary data.</text>
</comment>
<dbReference type="PANTHER" id="PTHR30543:SF21">
    <property type="entry name" value="NAD(P)H-DEPENDENT FMN REDUCTASE LOT6"/>
    <property type="match status" value="1"/>
</dbReference>
<keyword evidence="3" id="KW-1185">Reference proteome</keyword>
<dbReference type="SUPFAM" id="SSF52218">
    <property type="entry name" value="Flavoproteins"/>
    <property type="match status" value="1"/>
</dbReference>
<dbReference type="InterPro" id="IPR050712">
    <property type="entry name" value="NAD(P)H-dep_reductase"/>
</dbReference>
<feature type="domain" description="NADPH-dependent FMN reductase-like" evidence="1">
    <location>
        <begin position="7"/>
        <end position="151"/>
    </location>
</feature>
<dbReference type="Gene3D" id="3.40.50.360">
    <property type="match status" value="1"/>
</dbReference>
<gene>
    <name evidence="2" type="ORF">GCM10009550_10940</name>
</gene>
<reference evidence="2 3" key="1">
    <citation type="journal article" date="2019" name="Int. J. Syst. Evol. Microbiol.">
        <title>The Global Catalogue of Microorganisms (GCM) 10K type strain sequencing project: providing services to taxonomists for standard genome sequencing and annotation.</title>
        <authorList>
            <consortium name="The Broad Institute Genomics Platform"/>
            <consortium name="The Broad Institute Genome Sequencing Center for Infectious Disease"/>
            <person name="Wu L."/>
            <person name="Ma J."/>
        </authorList>
    </citation>
    <scope>NUCLEOTIDE SEQUENCE [LARGE SCALE GENOMIC DNA]</scope>
    <source>
        <strain evidence="2 3">JCM 10696</strain>
    </source>
</reference>
<dbReference type="InterPro" id="IPR029039">
    <property type="entry name" value="Flavoprotein-like_sf"/>
</dbReference>
<protein>
    <submittedName>
        <fullName evidence="2">NAD(P)H-dependent oxidoreductase</fullName>
    </submittedName>
</protein>
<evidence type="ECO:0000259" key="1">
    <source>
        <dbReference type="Pfam" id="PF03358"/>
    </source>
</evidence>
<organism evidence="2 3">
    <name type="scientific">Actinocorallia libanotica</name>
    <dbReference type="NCBI Taxonomy" id="46162"/>
    <lineage>
        <taxon>Bacteria</taxon>
        <taxon>Bacillati</taxon>
        <taxon>Actinomycetota</taxon>
        <taxon>Actinomycetes</taxon>
        <taxon>Streptosporangiales</taxon>
        <taxon>Thermomonosporaceae</taxon>
        <taxon>Actinocorallia</taxon>
    </lineage>
</organism>
<dbReference type="RefSeq" id="WP_344237367.1">
    <property type="nucleotide sequence ID" value="NZ_BAAAHH010000003.1"/>
</dbReference>
<dbReference type="Pfam" id="PF03358">
    <property type="entry name" value="FMN_red"/>
    <property type="match status" value="1"/>
</dbReference>
<evidence type="ECO:0000313" key="2">
    <source>
        <dbReference type="EMBL" id="GAA0941061.1"/>
    </source>
</evidence>